<accession>A0A939IUS6</accession>
<sequence length="306" mass="32131">MPRPVVVSAYPLSPAFANWDPAVEADVLHGLAGLPGVTALEVPWIDGIHPHDSAWFLANAPDVALAVTPLPFVMRRLATPGYGIASPDGDGRRAAIADLRRVAADVAQITERSAAHVAVVELHTAPRGEADADALARSLAELGEFDWSGARLMIEHCDAHVPGQTPEKGFLSLPDEISAIRASGADVGLWMNWGRSAIELRDPDAVAAQIAAAADSGLLDALVLSGASDRESPYGGPWIDAHHPFASLDPEAESLLTDDRVHAAVRAPDDAAWLGLKVSRHPGVTTAAEVLRVAERHLQVLAAAAP</sequence>
<evidence type="ECO:0000313" key="2">
    <source>
        <dbReference type="Proteomes" id="UP000664385"/>
    </source>
</evidence>
<comment type="caution">
    <text evidence="1">The sequence shown here is derived from an EMBL/GenBank/DDBJ whole genome shotgun (WGS) entry which is preliminary data.</text>
</comment>
<organism evidence="1 2">
    <name type="scientific">Microbacterium esteraromaticum</name>
    <dbReference type="NCBI Taxonomy" id="57043"/>
    <lineage>
        <taxon>Bacteria</taxon>
        <taxon>Bacillati</taxon>
        <taxon>Actinomycetota</taxon>
        <taxon>Actinomycetes</taxon>
        <taxon>Micrococcales</taxon>
        <taxon>Microbacteriaceae</taxon>
        <taxon>Microbacterium</taxon>
    </lineage>
</organism>
<dbReference type="AlphaFoldDB" id="A0A939IUS6"/>
<protein>
    <submittedName>
        <fullName evidence="1">DUF4862 family protein</fullName>
    </submittedName>
</protein>
<proteinExistence type="predicted"/>
<dbReference type="SUPFAM" id="SSF51658">
    <property type="entry name" value="Xylose isomerase-like"/>
    <property type="match status" value="1"/>
</dbReference>
<dbReference type="Gene3D" id="3.20.20.150">
    <property type="entry name" value="Divalent-metal-dependent TIM barrel enzymes"/>
    <property type="match status" value="1"/>
</dbReference>
<reference evidence="1" key="1">
    <citation type="submission" date="2020-12" db="EMBL/GenBank/DDBJ databases">
        <title>PHA producing bacteria isolated from mangrove.</title>
        <authorList>
            <person name="Zheng W."/>
            <person name="Yu S."/>
            <person name="Huang Y."/>
        </authorList>
    </citation>
    <scope>NUCLEOTIDE SEQUENCE</scope>
    <source>
        <strain evidence="1">GN8-5</strain>
    </source>
</reference>
<evidence type="ECO:0000313" key="1">
    <source>
        <dbReference type="EMBL" id="MBN8204938.1"/>
    </source>
</evidence>
<dbReference type="Pfam" id="PF16154">
    <property type="entry name" value="DUF4862"/>
    <property type="match status" value="1"/>
</dbReference>
<dbReference type="EMBL" id="JAEMWU010000001">
    <property type="protein sequence ID" value="MBN8204938.1"/>
    <property type="molecule type" value="Genomic_DNA"/>
</dbReference>
<dbReference type="InterPro" id="IPR032344">
    <property type="entry name" value="DUF4862"/>
</dbReference>
<dbReference type="Proteomes" id="UP000664385">
    <property type="component" value="Unassembled WGS sequence"/>
</dbReference>
<name>A0A939IUS6_9MICO</name>
<dbReference type="InterPro" id="IPR036237">
    <property type="entry name" value="Xyl_isomerase-like_sf"/>
</dbReference>
<dbReference type="RefSeq" id="WP_206822713.1">
    <property type="nucleotide sequence ID" value="NZ_JAEMWU010000001.1"/>
</dbReference>
<gene>
    <name evidence="1" type="ORF">JF543_03075</name>
</gene>